<dbReference type="Gene3D" id="3.40.30.10">
    <property type="entry name" value="Glutaredoxin"/>
    <property type="match status" value="1"/>
</dbReference>
<dbReference type="SFLD" id="SFLDS00019">
    <property type="entry name" value="Glutathione_Transferase_(cytos"/>
    <property type="match status" value="1"/>
</dbReference>
<dbReference type="GO" id="GO:0005739">
    <property type="term" value="C:mitochondrion"/>
    <property type="evidence" value="ECO:0007669"/>
    <property type="project" value="TreeGrafter"/>
</dbReference>
<dbReference type="InterPro" id="IPR005955">
    <property type="entry name" value="GST_Zeta"/>
</dbReference>
<dbReference type="NCBIfam" id="TIGR01262">
    <property type="entry name" value="maiA"/>
    <property type="match status" value="1"/>
</dbReference>
<dbReference type="InterPro" id="IPR010987">
    <property type="entry name" value="Glutathione-S-Trfase_C-like"/>
</dbReference>
<name>A0A0H5R7F6_9EUKA</name>
<feature type="domain" description="GST C-terminal" evidence="3">
    <location>
        <begin position="92"/>
        <end position="212"/>
    </location>
</feature>
<feature type="domain" description="GST N-terminal" evidence="2">
    <location>
        <begin position="5"/>
        <end position="86"/>
    </location>
</feature>
<organism evidence="4">
    <name type="scientific">Spongospora subterranea</name>
    <dbReference type="NCBI Taxonomy" id="70186"/>
    <lineage>
        <taxon>Eukaryota</taxon>
        <taxon>Sar</taxon>
        <taxon>Rhizaria</taxon>
        <taxon>Endomyxa</taxon>
        <taxon>Phytomyxea</taxon>
        <taxon>Plasmodiophorida</taxon>
        <taxon>Plasmodiophoridae</taxon>
        <taxon>Spongospora</taxon>
    </lineage>
</organism>
<dbReference type="InterPro" id="IPR004045">
    <property type="entry name" value="Glutathione_S-Trfase_N"/>
</dbReference>
<evidence type="ECO:0000313" key="4">
    <source>
        <dbReference type="EMBL" id="CRZ10038.1"/>
    </source>
</evidence>
<evidence type="ECO:0000259" key="2">
    <source>
        <dbReference type="PROSITE" id="PS50404"/>
    </source>
</evidence>
<dbReference type="AlphaFoldDB" id="A0A0H5R7F6"/>
<dbReference type="GO" id="GO:0016034">
    <property type="term" value="F:maleylacetoacetate isomerase activity"/>
    <property type="evidence" value="ECO:0007669"/>
    <property type="project" value="TreeGrafter"/>
</dbReference>
<dbReference type="GO" id="GO:0004364">
    <property type="term" value="F:glutathione transferase activity"/>
    <property type="evidence" value="ECO:0007669"/>
    <property type="project" value="TreeGrafter"/>
</dbReference>
<dbReference type="SUPFAM" id="SSF47616">
    <property type="entry name" value="GST C-terminal domain-like"/>
    <property type="match status" value="1"/>
</dbReference>
<dbReference type="InterPro" id="IPR034330">
    <property type="entry name" value="GST_Zeta_C"/>
</dbReference>
<evidence type="ECO:0000256" key="1">
    <source>
        <dbReference type="ARBA" id="ARBA00010007"/>
    </source>
</evidence>
<sequence>MSEQRPTRLSSYWRSSCSYRVRIALNLKWIPYEYVAINLLKGEQLDDVNFSQSPVHQVPVLEIDGHSLHESMAIIEYLEETRPSQTPLLPKDPYLRSVARRQALIIAADIQPVQNLRVIKYQKGDAIQWCKHFITLGLIGLEKDLSTSAGACCVGDNVTIADICLVPQVYNARRFDVDMSQFPIISRIAAALEKLPAFIAAHPDHQPDAAKQ</sequence>
<dbReference type="InterPro" id="IPR036249">
    <property type="entry name" value="Thioredoxin-like_sf"/>
</dbReference>
<dbReference type="EMBL" id="HACM01009596">
    <property type="protein sequence ID" value="CRZ10038.1"/>
    <property type="molecule type" value="Transcribed_RNA"/>
</dbReference>
<accession>A0A0H5R7F6</accession>
<dbReference type="CDD" id="cd03191">
    <property type="entry name" value="GST_C_Zeta"/>
    <property type="match status" value="1"/>
</dbReference>
<dbReference type="PROSITE" id="PS50405">
    <property type="entry name" value="GST_CTER"/>
    <property type="match status" value="1"/>
</dbReference>
<dbReference type="PROSITE" id="PS50404">
    <property type="entry name" value="GST_NTER"/>
    <property type="match status" value="1"/>
</dbReference>
<dbReference type="InterPro" id="IPR034333">
    <property type="entry name" value="GST_Zeta_N"/>
</dbReference>
<dbReference type="SUPFAM" id="SSF52833">
    <property type="entry name" value="Thioredoxin-like"/>
    <property type="match status" value="1"/>
</dbReference>
<dbReference type="CDD" id="cd03042">
    <property type="entry name" value="GST_N_Zeta"/>
    <property type="match status" value="1"/>
</dbReference>
<dbReference type="PANTHER" id="PTHR42673:SF4">
    <property type="entry name" value="MALEYLACETOACETATE ISOMERASE"/>
    <property type="match status" value="1"/>
</dbReference>
<reference evidence="4" key="1">
    <citation type="submission" date="2015-04" db="EMBL/GenBank/DDBJ databases">
        <title>The genome sequence of the plant pathogenic Rhizarian Plasmodiophora brassicae reveals insights in its biotrophic life cycle and the origin of chitin synthesis.</title>
        <authorList>
            <person name="Schwelm A."/>
            <person name="Fogelqvist J."/>
            <person name="Knaust A."/>
            <person name="Julke S."/>
            <person name="Lilja T."/>
            <person name="Dhandapani V."/>
            <person name="Bonilla-Rosso G."/>
            <person name="Karlsson M."/>
            <person name="Shevchenko A."/>
            <person name="Choi S.R."/>
            <person name="Kim H.G."/>
            <person name="Park J.Y."/>
            <person name="Lim Y.P."/>
            <person name="Ludwig-Muller J."/>
            <person name="Dixelius C."/>
        </authorList>
    </citation>
    <scope>NUCLEOTIDE SEQUENCE</scope>
    <source>
        <tissue evidence="4">Potato root galls</tissue>
    </source>
</reference>
<dbReference type="FunFam" id="1.20.1050.10:FF:000010">
    <property type="entry name" value="Maleylacetoacetate isomerase isoform 1"/>
    <property type="match status" value="1"/>
</dbReference>
<comment type="similarity">
    <text evidence="1">Belongs to the GST superfamily. Zeta family.</text>
</comment>
<dbReference type="GO" id="GO:0006749">
    <property type="term" value="P:glutathione metabolic process"/>
    <property type="evidence" value="ECO:0007669"/>
    <property type="project" value="TreeGrafter"/>
</dbReference>
<dbReference type="GO" id="GO:0006559">
    <property type="term" value="P:L-phenylalanine catabolic process"/>
    <property type="evidence" value="ECO:0007669"/>
    <property type="project" value="TreeGrafter"/>
</dbReference>
<dbReference type="SFLD" id="SFLDG00358">
    <property type="entry name" value="Main_(cytGST)"/>
    <property type="match status" value="1"/>
</dbReference>
<dbReference type="Gene3D" id="1.20.1050.10">
    <property type="match status" value="1"/>
</dbReference>
<evidence type="ECO:0000259" key="3">
    <source>
        <dbReference type="PROSITE" id="PS50405"/>
    </source>
</evidence>
<protein>
    <recommendedName>
        <fullName evidence="5">Maleylacetoacetate isomerase</fullName>
    </recommendedName>
</protein>
<dbReference type="InterPro" id="IPR040079">
    <property type="entry name" value="Glutathione_S-Trfase"/>
</dbReference>
<proteinExistence type="inferred from homology"/>
<dbReference type="InterPro" id="IPR036282">
    <property type="entry name" value="Glutathione-S-Trfase_C_sf"/>
</dbReference>
<dbReference type="PANTHER" id="PTHR42673">
    <property type="entry name" value="MALEYLACETOACETATE ISOMERASE"/>
    <property type="match status" value="1"/>
</dbReference>
<evidence type="ECO:0008006" key="5">
    <source>
        <dbReference type="Google" id="ProtNLM"/>
    </source>
</evidence>
<dbReference type="Pfam" id="PF13417">
    <property type="entry name" value="GST_N_3"/>
    <property type="match status" value="1"/>
</dbReference>